<comment type="caution">
    <text evidence="3">The sequence shown here is derived from an EMBL/GenBank/DDBJ whole genome shotgun (WGS) entry which is preliminary data.</text>
</comment>
<sequence length="134" mass="14387">MGAVDKELADLWFKHECVLLRGAGASPYGWNEGTPIPFKAFVRQATRRTVDAAGEHTVTDTIIYCPLGLVVERGDLIELPKPFETGPWEVTTRSAHDGAGNQTPDHQKLIMTIPDSGGGDGAQPDDSGVINPYG</sequence>
<organism evidence="3 4">
    <name type="scientific">Corynebacterium striatum</name>
    <dbReference type="NCBI Taxonomy" id="43770"/>
    <lineage>
        <taxon>Bacteria</taxon>
        <taxon>Bacillati</taxon>
        <taxon>Actinomycetota</taxon>
        <taxon>Actinomycetes</taxon>
        <taxon>Mycobacteriales</taxon>
        <taxon>Corynebacteriaceae</taxon>
        <taxon>Corynebacterium</taxon>
    </lineage>
</organism>
<gene>
    <name evidence="2" type="ORF">Cst04h_02210</name>
    <name evidence="3" type="ORF">Cst04h_28800</name>
</gene>
<evidence type="ECO:0000313" key="4">
    <source>
        <dbReference type="Proteomes" id="UP000315234"/>
    </source>
</evidence>
<proteinExistence type="predicted"/>
<evidence type="ECO:0000256" key="1">
    <source>
        <dbReference type="SAM" id="MobiDB-lite"/>
    </source>
</evidence>
<dbReference type="AlphaFoldDB" id="A0ABC9ZRE1"/>
<dbReference type="EMBL" id="BJLD01000016">
    <property type="protein sequence ID" value="GEA44710.1"/>
    <property type="molecule type" value="Genomic_DNA"/>
</dbReference>
<evidence type="ECO:0000313" key="3">
    <source>
        <dbReference type="EMBL" id="GEA44710.1"/>
    </source>
</evidence>
<accession>A0ABC9ZRE1</accession>
<dbReference type="EMBL" id="BJLD01000001">
    <property type="protein sequence ID" value="GEA42051.1"/>
    <property type="molecule type" value="Genomic_DNA"/>
</dbReference>
<feature type="region of interest" description="Disordered" evidence="1">
    <location>
        <begin position="82"/>
        <end position="134"/>
    </location>
</feature>
<name>A0ABC9ZRE1_CORST</name>
<evidence type="ECO:0000313" key="2">
    <source>
        <dbReference type="EMBL" id="GEA42051.1"/>
    </source>
</evidence>
<protein>
    <submittedName>
        <fullName evidence="3">Uncharacterized protein</fullName>
    </submittedName>
</protein>
<dbReference type="Proteomes" id="UP000315234">
    <property type="component" value="Unassembled WGS sequence"/>
</dbReference>
<reference evidence="3 4" key="1">
    <citation type="submission" date="2019-06" db="EMBL/GenBank/DDBJ databases">
        <title>Draft genome sequence of Corynebacterium striatum NBRC 15291.</title>
        <authorList>
            <person name="Miura T."/>
            <person name="Furukawa M."/>
            <person name="Shimamura M."/>
            <person name="Ohyama Y."/>
            <person name="Yamazoe A."/>
            <person name="Kawasaki H."/>
        </authorList>
    </citation>
    <scope>NUCLEOTIDE SEQUENCE [LARGE SCALE GENOMIC DNA]</scope>
    <source>
        <strain evidence="3 4">NBRC 15291</strain>
    </source>
</reference>